<evidence type="ECO:0000313" key="3">
    <source>
        <dbReference type="EMBL" id="CDL90799.1"/>
    </source>
</evidence>
<accession>W6N6B1</accession>
<dbReference type="AlphaFoldDB" id="W6N6B1"/>
<evidence type="ECO:0000313" key="4">
    <source>
        <dbReference type="Proteomes" id="UP000019482"/>
    </source>
</evidence>
<dbReference type="CDD" id="cd04182">
    <property type="entry name" value="GT_2_like_f"/>
    <property type="match status" value="1"/>
</dbReference>
<dbReference type="NCBIfam" id="TIGR00277">
    <property type="entry name" value="HDIG"/>
    <property type="match status" value="1"/>
</dbReference>
<dbReference type="GO" id="GO:0016779">
    <property type="term" value="F:nucleotidyltransferase activity"/>
    <property type="evidence" value="ECO:0007669"/>
    <property type="project" value="UniProtKB-KW"/>
</dbReference>
<dbReference type="OrthoDB" id="285216at2"/>
<gene>
    <name evidence="3" type="ORF">CTDIVETGP_0869</name>
</gene>
<dbReference type="Proteomes" id="UP000019482">
    <property type="component" value="Unassembled WGS sequence"/>
</dbReference>
<dbReference type="Pfam" id="PF01966">
    <property type="entry name" value="HD"/>
    <property type="match status" value="1"/>
</dbReference>
<dbReference type="InterPro" id="IPR003607">
    <property type="entry name" value="HD/PDEase_dom"/>
</dbReference>
<feature type="domain" description="HD" evidence="1">
    <location>
        <begin position="221"/>
        <end position="313"/>
    </location>
</feature>
<protein>
    <submittedName>
        <fullName evidence="3">CTP:molybdopterin cytidylyltransferase</fullName>
    </submittedName>
</protein>
<evidence type="ECO:0000259" key="2">
    <source>
        <dbReference type="Pfam" id="PF12804"/>
    </source>
</evidence>
<sequence>MKRNNFGAIIISAGYSSRMGDFKPLLKFGKYTAVELLINTFTSSGINNIVVVVGHRGNEILELLKNSKIKCVENRDYPKGMYSSIVTALGDLDDTVDGFFMIPVDIPLVKTNTINSLENEYLKGNAGIIYPVFNEKKGHPPLIDCKYKNIIKKWSGGGGLKKLLAKFEKDSTMVAVCDNSILMDMDTKDEYCKLVDYFNSQIPNIEECLCILKLYNVPLDVIEHSVKVSQVAMDICESLNDAGYNFDKNILKTAGLLHDVSRNCKNHAEAGGKLLKKLGYPKLGNIISHHMNIKVSSQENIKESEILYLSDKLVKKDKIINLKARREYCLNKYRDNQEALYKINLRFDAAEDIMEKLKCAIGRVFKYE</sequence>
<keyword evidence="3" id="KW-0548">Nucleotidyltransferase</keyword>
<dbReference type="PANTHER" id="PTHR43777">
    <property type="entry name" value="MOLYBDENUM COFACTOR CYTIDYLYLTRANSFERASE"/>
    <property type="match status" value="1"/>
</dbReference>
<dbReference type="RefSeq" id="WP_017895421.1">
    <property type="nucleotide sequence ID" value="NZ_CBXI010000010.1"/>
</dbReference>
<dbReference type="SUPFAM" id="SSF53448">
    <property type="entry name" value="Nucleotide-diphospho-sugar transferases"/>
    <property type="match status" value="1"/>
</dbReference>
<dbReference type="SUPFAM" id="SSF109604">
    <property type="entry name" value="HD-domain/PDEase-like"/>
    <property type="match status" value="1"/>
</dbReference>
<dbReference type="Gene3D" id="1.10.3210.10">
    <property type="entry name" value="Hypothetical protein af1432"/>
    <property type="match status" value="1"/>
</dbReference>
<organism evidence="3 4">
    <name type="scientific">Clostridium tyrobutyricum DIVETGP</name>
    <dbReference type="NCBI Taxonomy" id="1408889"/>
    <lineage>
        <taxon>Bacteria</taxon>
        <taxon>Bacillati</taxon>
        <taxon>Bacillota</taxon>
        <taxon>Clostridia</taxon>
        <taxon>Eubacteriales</taxon>
        <taxon>Clostridiaceae</taxon>
        <taxon>Clostridium</taxon>
    </lineage>
</organism>
<dbReference type="GeneID" id="29418191"/>
<keyword evidence="3" id="KW-0808">Transferase</keyword>
<feature type="domain" description="MobA-like NTP transferase" evidence="2">
    <location>
        <begin position="8"/>
        <end position="166"/>
    </location>
</feature>
<keyword evidence="4" id="KW-1185">Reference proteome</keyword>
<name>W6N6B1_CLOTY</name>
<dbReference type="Gene3D" id="3.90.550.10">
    <property type="entry name" value="Spore Coat Polysaccharide Biosynthesis Protein SpsA, Chain A"/>
    <property type="match status" value="1"/>
</dbReference>
<dbReference type="EMBL" id="CBXI010000010">
    <property type="protein sequence ID" value="CDL90799.1"/>
    <property type="molecule type" value="Genomic_DNA"/>
</dbReference>
<proteinExistence type="predicted"/>
<dbReference type="InterPro" id="IPR029044">
    <property type="entry name" value="Nucleotide-diphossugar_trans"/>
</dbReference>
<evidence type="ECO:0000259" key="1">
    <source>
        <dbReference type="Pfam" id="PF01966"/>
    </source>
</evidence>
<reference evidence="3 4" key="1">
    <citation type="journal article" date="2015" name="Genome Announc.">
        <title>Draft Genome Sequence of Clostridium tyrobutyricum Strain DIVETGP, Isolated from Cow's Milk for Grana Padano Production.</title>
        <authorList>
            <person name="Soggiu A."/>
            <person name="Piras C."/>
            <person name="Gaiarsa S."/>
            <person name="Sassera D."/>
            <person name="Roncada P."/>
            <person name="Bendixen E."/>
            <person name="Brasca M."/>
            <person name="Bonizzi L."/>
        </authorList>
    </citation>
    <scope>NUCLEOTIDE SEQUENCE [LARGE SCALE GENOMIC DNA]</scope>
    <source>
        <strain evidence="3 4">DIVETGP</strain>
    </source>
</reference>
<dbReference type="PANTHER" id="PTHR43777:SF1">
    <property type="entry name" value="MOLYBDENUM COFACTOR CYTIDYLYLTRANSFERASE"/>
    <property type="match status" value="1"/>
</dbReference>
<dbReference type="CDD" id="cd00077">
    <property type="entry name" value="HDc"/>
    <property type="match status" value="1"/>
</dbReference>
<dbReference type="InterPro" id="IPR006674">
    <property type="entry name" value="HD_domain"/>
</dbReference>
<dbReference type="Pfam" id="PF12804">
    <property type="entry name" value="NTP_transf_3"/>
    <property type="match status" value="1"/>
</dbReference>
<dbReference type="InterPro" id="IPR006675">
    <property type="entry name" value="HDIG_dom"/>
</dbReference>
<dbReference type="NCBIfam" id="NF045665">
    <property type="entry name" value="NTPtran_DVU1551"/>
    <property type="match status" value="1"/>
</dbReference>
<comment type="caution">
    <text evidence="3">The sequence shown here is derived from an EMBL/GenBank/DDBJ whole genome shotgun (WGS) entry which is preliminary data.</text>
</comment>
<dbReference type="InterPro" id="IPR054703">
    <property type="entry name" value="Mop-rel"/>
</dbReference>
<dbReference type="InterPro" id="IPR025877">
    <property type="entry name" value="MobA-like_NTP_Trfase"/>
</dbReference>